<protein>
    <recommendedName>
        <fullName evidence="2">Archaeal primase DnaG/twinkle, TOPRIM domain</fullName>
    </recommendedName>
</protein>
<sequence length="291" mass="31175">MALIRVNREHPCPVCGRPEWCSVTDNGEVIVCMRTESERQASGGSGWIHFATDPHAPPAEAKRVHPKLTADECEMLARECYQAPEAQSVRAGLSVSLGVSVSALESLRVGAGSDYNGERWSSWPCRDGVGQVVGLTRRYSNGSKKTFPGSRAGVFCSRDWHKSSGPVLILEGGSDVAAAIDSGLCAIGRPSNTGGVVYLLEALRLHAAKRPVLVIGENDRRPERRGESDFCPADCTGCANCWPGKYGAESVAGRLGIAENVMLPPDGMKDFREMVSGGVWFGQVKKMGALQ</sequence>
<dbReference type="EMBL" id="LR796964">
    <property type="protein sequence ID" value="CAB4177812.1"/>
    <property type="molecule type" value="Genomic_DNA"/>
</dbReference>
<organism evidence="1">
    <name type="scientific">uncultured Caudovirales phage</name>
    <dbReference type="NCBI Taxonomy" id="2100421"/>
    <lineage>
        <taxon>Viruses</taxon>
        <taxon>Duplodnaviria</taxon>
        <taxon>Heunggongvirae</taxon>
        <taxon>Uroviricota</taxon>
        <taxon>Caudoviricetes</taxon>
        <taxon>Peduoviridae</taxon>
        <taxon>Maltschvirus</taxon>
        <taxon>Maltschvirus maltsch</taxon>
    </lineage>
</organism>
<name>A0A6J5Q328_9CAUD</name>
<gene>
    <name evidence="1" type="ORF">UFOVP1004_4</name>
</gene>
<evidence type="ECO:0000313" key="1">
    <source>
        <dbReference type="EMBL" id="CAB4177812.1"/>
    </source>
</evidence>
<evidence type="ECO:0008006" key="2">
    <source>
        <dbReference type="Google" id="ProtNLM"/>
    </source>
</evidence>
<accession>A0A6J5Q328</accession>
<reference evidence="1" key="1">
    <citation type="submission" date="2020-05" db="EMBL/GenBank/DDBJ databases">
        <authorList>
            <person name="Chiriac C."/>
            <person name="Salcher M."/>
            <person name="Ghai R."/>
            <person name="Kavagutti S V."/>
        </authorList>
    </citation>
    <scope>NUCLEOTIDE SEQUENCE</scope>
</reference>
<proteinExistence type="predicted"/>